<feature type="coiled-coil region" evidence="4">
    <location>
        <begin position="69"/>
        <end position="99"/>
    </location>
</feature>
<comment type="similarity">
    <text evidence="4">Belongs to the pescadillo family.</text>
</comment>
<dbReference type="InterPro" id="IPR001357">
    <property type="entry name" value="BRCT_dom"/>
</dbReference>
<feature type="domain" description="BRCT" evidence="6">
    <location>
        <begin position="306"/>
        <end position="394"/>
    </location>
</feature>
<dbReference type="OrthoDB" id="10264910at2759"/>
<dbReference type="HAMAP" id="MF_03028">
    <property type="entry name" value="Pescadillo"/>
    <property type="match status" value="1"/>
</dbReference>
<dbReference type="FunCoup" id="A0A078AEZ1">
    <property type="interactions" value="657"/>
</dbReference>
<feature type="compositionally biased region" description="Acidic residues" evidence="5">
    <location>
        <begin position="491"/>
        <end position="501"/>
    </location>
</feature>
<keyword evidence="3 4" id="KW-0539">Nucleus</keyword>
<evidence type="ECO:0000256" key="3">
    <source>
        <dbReference type="ARBA" id="ARBA00023242"/>
    </source>
</evidence>
<dbReference type="GO" id="GO:0030687">
    <property type="term" value="C:preribosome, large subunit precursor"/>
    <property type="evidence" value="ECO:0007669"/>
    <property type="project" value="UniProtKB-UniRule"/>
</dbReference>
<keyword evidence="8" id="KW-1185">Reference proteome</keyword>
<evidence type="ECO:0000259" key="6">
    <source>
        <dbReference type="PROSITE" id="PS50172"/>
    </source>
</evidence>
<dbReference type="OMA" id="QKVTWIV"/>
<dbReference type="Proteomes" id="UP000039865">
    <property type="component" value="Unassembled WGS sequence"/>
</dbReference>
<comment type="subcellular location">
    <subcellularLocation>
        <location evidence="4">Nucleus</location>
        <location evidence="4">Nucleolus</location>
    </subcellularLocation>
    <subcellularLocation>
        <location evidence="4">Nucleus</location>
        <location evidence="4">Nucleoplasm</location>
    </subcellularLocation>
</comment>
<dbReference type="SUPFAM" id="SSF52113">
    <property type="entry name" value="BRCT domain"/>
    <property type="match status" value="1"/>
</dbReference>
<feature type="region of interest" description="Disordered" evidence="5">
    <location>
        <begin position="425"/>
        <end position="516"/>
    </location>
</feature>
<evidence type="ECO:0000313" key="8">
    <source>
        <dbReference type="Proteomes" id="UP000039865"/>
    </source>
</evidence>
<dbReference type="AlphaFoldDB" id="A0A078AEZ1"/>
<dbReference type="Pfam" id="PF06732">
    <property type="entry name" value="Pescadillo_N"/>
    <property type="match status" value="1"/>
</dbReference>
<evidence type="ECO:0000256" key="1">
    <source>
        <dbReference type="ARBA" id="ARBA00022517"/>
    </source>
</evidence>
<dbReference type="EMBL" id="CCKQ01008025">
    <property type="protein sequence ID" value="CDW79468.1"/>
    <property type="molecule type" value="Genomic_DNA"/>
</dbReference>
<keyword evidence="2 4" id="KW-0698">rRNA processing</keyword>
<comment type="function">
    <text evidence="4">Required for maturation of ribosomal RNAs and formation of the large ribosomal subunit.</text>
</comment>
<dbReference type="PROSITE" id="PS50172">
    <property type="entry name" value="BRCT"/>
    <property type="match status" value="1"/>
</dbReference>
<evidence type="ECO:0000313" key="7">
    <source>
        <dbReference type="EMBL" id="CDW79468.1"/>
    </source>
</evidence>
<evidence type="ECO:0000256" key="5">
    <source>
        <dbReference type="SAM" id="MobiDB-lite"/>
    </source>
</evidence>
<dbReference type="InterPro" id="IPR036420">
    <property type="entry name" value="BRCT_dom_sf"/>
</dbReference>
<proteinExistence type="inferred from homology"/>
<dbReference type="PANTHER" id="PTHR12221:SF6">
    <property type="entry name" value="PESCADILLO HOMOLOG"/>
    <property type="match status" value="1"/>
</dbReference>
<keyword evidence="1 4" id="KW-0690">Ribosome biogenesis</keyword>
<feature type="compositionally biased region" description="Basic and acidic residues" evidence="5">
    <location>
        <begin position="462"/>
        <end position="489"/>
    </location>
</feature>
<dbReference type="Gene3D" id="3.40.50.10190">
    <property type="entry name" value="BRCT domain"/>
    <property type="match status" value="1"/>
</dbReference>
<dbReference type="GO" id="GO:0043021">
    <property type="term" value="F:ribonucleoprotein complex binding"/>
    <property type="evidence" value="ECO:0007669"/>
    <property type="project" value="UniProtKB-UniRule"/>
</dbReference>
<evidence type="ECO:0000256" key="4">
    <source>
        <dbReference type="HAMAP-Rule" id="MF_03028"/>
    </source>
</evidence>
<feature type="compositionally biased region" description="Acidic residues" evidence="5">
    <location>
        <begin position="429"/>
        <end position="440"/>
    </location>
</feature>
<dbReference type="InterPro" id="IPR010613">
    <property type="entry name" value="PES"/>
</dbReference>
<dbReference type="GO" id="GO:0000463">
    <property type="term" value="P:maturation of LSU-rRNA from tricistronic rRNA transcript (SSU-rRNA, 5.8S rRNA, LSU-rRNA)"/>
    <property type="evidence" value="ECO:0007669"/>
    <property type="project" value="UniProtKB-UniRule"/>
</dbReference>
<dbReference type="GO" id="GO:0005654">
    <property type="term" value="C:nucleoplasm"/>
    <property type="evidence" value="ECO:0007669"/>
    <property type="project" value="UniProtKB-SubCell"/>
</dbReference>
<keyword evidence="4" id="KW-0175">Coiled coil</keyword>
<reference evidence="7 8" key="1">
    <citation type="submission" date="2014-06" db="EMBL/GenBank/DDBJ databases">
        <authorList>
            <person name="Swart Estienne"/>
        </authorList>
    </citation>
    <scope>NUCLEOTIDE SEQUENCE [LARGE SCALE GENOMIC DNA]</scope>
    <source>
        <strain evidence="7 8">130c</strain>
    </source>
</reference>
<dbReference type="GO" id="GO:0000466">
    <property type="term" value="P:maturation of 5.8S rRNA from tricistronic rRNA transcript (SSU-rRNA, 5.8S rRNA, LSU-rRNA)"/>
    <property type="evidence" value="ECO:0007669"/>
    <property type="project" value="UniProtKB-UniRule"/>
</dbReference>
<dbReference type="GO" id="GO:0070545">
    <property type="term" value="C:PeBoW complex"/>
    <property type="evidence" value="ECO:0007669"/>
    <property type="project" value="TreeGrafter"/>
</dbReference>
<protein>
    <recommendedName>
        <fullName evidence="4">Pescadillo homolog</fullName>
    </recommendedName>
</protein>
<sequence>MGKKIQKGKKGEKSQYLTRSKAIRKLQLSLKDFRRLCILKGVYPREPKKKFEGTNKTYYHVKDIKILMHDKLLNKFRELKAHAKKYKKLMNRKENKLAEDHLKKAPKYSLSHIIKERYPTFIDALRDLDDALCLISLFANLPQHHTLEITKKETEACTNLIKEFMFYCTVTQCFKKAFYSIKGIYYQVEIMGQNITWIAPYQFNQRLPFDIDYKVMSTFLEFYLALVRFVNHKLYIDLGFKHPLEHNLNDENKIYLDVALVQSLQKQARKKFEQGQAGQDKFQISEEFKDTPEMKKLTKKEEHQKRQRNLFQKCVFLLNREAPIYSLQYLILSFGGAFATEEDEDFLQNNKVTHHVMDRPLQGKLQTNKEYVQPQWIVDSLNNLHLLPTQPYKPGQTLPPHLSPFVDDLKEGYIPTRQKEINALKGEVVEEPNEEEESMSEVDNKNEESEEDIQPAKQVAKSQKDNKATKNDKVEELKKPVNLKQKGDADSSSDEDSEEEDLKQKKQKNQKIKKELQKEQEELGKILMTKKQRRLYDQADKSIQKKKEVANKLKEKKKRIEQSKQKGGK</sequence>
<name>A0A078AEZ1_STYLE</name>
<dbReference type="InParanoid" id="A0A078AEZ1"/>
<gene>
    <name evidence="7" type="primary">Contig3567.g3808</name>
    <name evidence="7" type="ORF">STYLEM_8456</name>
</gene>
<accession>A0A078AEZ1</accession>
<organism evidence="7 8">
    <name type="scientific">Stylonychia lemnae</name>
    <name type="common">Ciliate</name>
    <dbReference type="NCBI Taxonomy" id="5949"/>
    <lineage>
        <taxon>Eukaryota</taxon>
        <taxon>Sar</taxon>
        <taxon>Alveolata</taxon>
        <taxon>Ciliophora</taxon>
        <taxon>Intramacronucleata</taxon>
        <taxon>Spirotrichea</taxon>
        <taxon>Stichotrichia</taxon>
        <taxon>Sporadotrichida</taxon>
        <taxon>Oxytrichidae</taxon>
        <taxon>Stylonychinae</taxon>
        <taxon>Stylonychia</taxon>
    </lineage>
</organism>
<dbReference type="SMART" id="SM00292">
    <property type="entry name" value="BRCT"/>
    <property type="match status" value="1"/>
</dbReference>
<dbReference type="PANTHER" id="PTHR12221">
    <property type="entry name" value="PESCADILLO - RELATED"/>
    <property type="match status" value="1"/>
</dbReference>
<dbReference type="GO" id="GO:0003723">
    <property type="term" value="F:RNA binding"/>
    <property type="evidence" value="ECO:0007669"/>
    <property type="project" value="TreeGrafter"/>
</dbReference>
<feature type="region of interest" description="Disordered" evidence="5">
    <location>
        <begin position="537"/>
        <end position="569"/>
    </location>
</feature>
<evidence type="ECO:0000256" key="2">
    <source>
        <dbReference type="ARBA" id="ARBA00022552"/>
    </source>
</evidence>